<gene>
    <name evidence="2" type="ORF">ANTHELSMS3_02819</name>
</gene>
<feature type="chain" id="PRO_5012510695" evidence="1">
    <location>
        <begin position="22"/>
        <end position="151"/>
    </location>
</feature>
<reference evidence="2 3" key="1">
    <citation type="submission" date="2017-07" db="EMBL/GenBank/DDBJ databases">
        <title>Genome Sequence of Antarctobacter heliothermus Strain SMS3 Isolated from a culture of the Diatom Skeletonema marinoi.</title>
        <authorList>
            <person name="Topel M."/>
            <person name="Pinder M.I.M."/>
            <person name="Johansson O.N."/>
            <person name="Kourtchenko O."/>
            <person name="Godhe A."/>
            <person name="Clarke A.K."/>
        </authorList>
    </citation>
    <scope>NUCLEOTIDE SEQUENCE [LARGE SCALE GENOMIC DNA]</scope>
    <source>
        <strain evidence="2 3">SMS3</strain>
    </source>
</reference>
<dbReference type="Proteomes" id="UP000203589">
    <property type="component" value="Chromosome"/>
</dbReference>
<evidence type="ECO:0000313" key="2">
    <source>
        <dbReference type="EMBL" id="ASP21474.1"/>
    </source>
</evidence>
<keyword evidence="1" id="KW-0732">Signal</keyword>
<evidence type="ECO:0000313" key="3">
    <source>
        <dbReference type="Proteomes" id="UP000203589"/>
    </source>
</evidence>
<dbReference type="AlphaFoldDB" id="A0A222E5I1"/>
<organism evidence="2 3">
    <name type="scientific">Antarctobacter heliothermus</name>
    <dbReference type="NCBI Taxonomy" id="74033"/>
    <lineage>
        <taxon>Bacteria</taxon>
        <taxon>Pseudomonadati</taxon>
        <taxon>Pseudomonadota</taxon>
        <taxon>Alphaproteobacteria</taxon>
        <taxon>Rhodobacterales</taxon>
        <taxon>Roseobacteraceae</taxon>
        <taxon>Antarctobacter</taxon>
    </lineage>
</organism>
<name>A0A222E5I1_9RHOB</name>
<protein>
    <submittedName>
        <fullName evidence="2">Uncharacterized protein</fullName>
    </submittedName>
</protein>
<dbReference type="KEGG" id="aht:ANTHELSMS3_02819"/>
<dbReference type="EMBL" id="CP022540">
    <property type="protein sequence ID" value="ASP21474.1"/>
    <property type="molecule type" value="Genomic_DNA"/>
</dbReference>
<dbReference type="RefSeq" id="WP_094035384.1">
    <property type="nucleotide sequence ID" value="NZ_CP022540.1"/>
</dbReference>
<keyword evidence="3" id="KW-1185">Reference proteome</keyword>
<proteinExistence type="predicted"/>
<accession>A0A222E5I1</accession>
<feature type="signal peptide" evidence="1">
    <location>
        <begin position="1"/>
        <end position="21"/>
    </location>
</feature>
<evidence type="ECO:0000256" key="1">
    <source>
        <dbReference type="SAM" id="SignalP"/>
    </source>
</evidence>
<sequence>MKTFAKIAFAALALTATGAVADQGDKITAMGYGPTQQHAKIVTIQTWTTAAHDSYGYADWNTAYIGHMECVQTYATATQKYSTLSREVIKIGGDQSAPWSCIVSGYQDVKTSYYGGYDGGYKKNTGHTGGYTGGHTGGYTGGYSGGTTNKY</sequence>
<dbReference type="OrthoDB" id="7868330at2"/>